<organism evidence="2 3">
    <name type="scientific">Aeromonas veronii</name>
    <dbReference type="NCBI Taxonomy" id="654"/>
    <lineage>
        <taxon>Bacteria</taxon>
        <taxon>Pseudomonadati</taxon>
        <taxon>Pseudomonadota</taxon>
        <taxon>Gammaproteobacteria</taxon>
        <taxon>Aeromonadales</taxon>
        <taxon>Aeromonadaceae</taxon>
        <taxon>Aeromonas</taxon>
    </lineage>
</organism>
<dbReference type="AlphaFoldDB" id="A0AAC9FKG2"/>
<sequence>MDRVNSERKRNSKVILFLCNGVEEYEASVFTDAFGWTTTYGLEPIQLTTVGFHQRVKCAWNFTIEPECLFDEIDIEEFDALVIPGGMSRAGFYDDAYDPRLLAWIKDFDAKGKVVASVCVGALPIAKSGVLSGRNGTTYHLSQKRQQQMQEYGVQVLNQPIVIDGNIITSRSPSTAINVAFLVVEMLTSKANLEKIKEGMGFLDGGIC</sequence>
<evidence type="ECO:0000313" key="2">
    <source>
        <dbReference type="EMBL" id="ANB51611.1"/>
    </source>
</evidence>
<dbReference type="PANTHER" id="PTHR43130:SF3">
    <property type="entry name" value="HTH-TYPE TRANSCRIPTIONAL REGULATOR RV1931C"/>
    <property type="match status" value="1"/>
</dbReference>
<dbReference type="InterPro" id="IPR002818">
    <property type="entry name" value="DJ-1/PfpI"/>
</dbReference>
<dbReference type="PANTHER" id="PTHR43130">
    <property type="entry name" value="ARAC-FAMILY TRANSCRIPTIONAL REGULATOR"/>
    <property type="match status" value="1"/>
</dbReference>
<dbReference type="InterPro" id="IPR029062">
    <property type="entry name" value="Class_I_gatase-like"/>
</dbReference>
<dbReference type="Gene3D" id="3.40.50.880">
    <property type="match status" value="1"/>
</dbReference>
<accession>A0AAC9FKG2</accession>
<evidence type="ECO:0000313" key="3">
    <source>
        <dbReference type="Proteomes" id="UP000076809"/>
    </source>
</evidence>
<reference evidence="2 3" key="1">
    <citation type="journal article" date="2016" name="J. Clin. Microbiol.">
        <title>Detection and Whole-Genome Sequencing of Carbapenemase-Producing Aeromonas hydrophila Isolates from Routine Perirectal Surveillance Culture.</title>
        <authorList>
            <person name="Hughes H.Y."/>
            <person name="Conlan S.P."/>
            <person name="Lau A.F."/>
            <person name="Dekker J.P."/>
            <person name="Michelin A.V."/>
            <person name="Youn J.H."/>
            <person name="Henderson D.K."/>
            <person name="Frank K.M."/>
            <person name="Segre J.A."/>
            <person name="Palmore T.N."/>
        </authorList>
    </citation>
    <scope>NUCLEOTIDE SEQUENCE [LARGE SCALE GENOMIC DNA]</scope>
    <source>
        <strain evidence="2 3">AVNIH1</strain>
    </source>
</reference>
<dbReference type="EMBL" id="CP014774">
    <property type="protein sequence ID" value="ANB51611.1"/>
    <property type="molecule type" value="Genomic_DNA"/>
</dbReference>
<dbReference type="GO" id="GO:0016740">
    <property type="term" value="F:transferase activity"/>
    <property type="evidence" value="ECO:0007669"/>
    <property type="project" value="UniProtKB-KW"/>
</dbReference>
<dbReference type="InterPro" id="IPR052158">
    <property type="entry name" value="INH-QAR"/>
</dbReference>
<dbReference type="RefSeq" id="WP_064340038.1">
    <property type="nucleotide sequence ID" value="NZ_CAWQPO010000003.1"/>
</dbReference>
<name>A0AAC9FKG2_AERVE</name>
<proteinExistence type="predicted"/>
<dbReference type="Proteomes" id="UP000076809">
    <property type="component" value="Chromosome"/>
</dbReference>
<dbReference type="CDD" id="cd03135">
    <property type="entry name" value="GATase1_DJ-1"/>
    <property type="match status" value="1"/>
</dbReference>
<dbReference type="SUPFAM" id="SSF52317">
    <property type="entry name" value="Class I glutamine amidotransferase-like"/>
    <property type="match status" value="1"/>
</dbReference>
<gene>
    <name evidence="2" type="ORF">WM43_02410</name>
</gene>
<evidence type="ECO:0000259" key="1">
    <source>
        <dbReference type="Pfam" id="PF01965"/>
    </source>
</evidence>
<feature type="domain" description="DJ-1/PfpI" evidence="1">
    <location>
        <begin position="13"/>
        <end position="185"/>
    </location>
</feature>
<keyword evidence="2" id="KW-0808">Transferase</keyword>
<dbReference type="Pfam" id="PF01965">
    <property type="entry name" value="DJ-1_PfpI"/>
    <property type="match status" value="1"/>
</dbReference>
<protein>
    <submittedName>
        <fullName evidence="2">Dimethyladenosine transferase</fullName>
    </submittedName>
</protein>